<keyword evidence="1" id="KW-0472">Membrane</keyword>
<reference evidence="3" key="1">
    <citation type="submission" date="2021-02" db="EMBL/GenBank/DDBJ databases">
        <authorList>
            <person name="Nowell W R."/>
        </authorList>
    </citation>
    <scope>NUCLEOTIDE SEQUENCE</scope>
</reference>
<dbReference type="InterPro" id="IPR027417">
    <property type="entry name" value="P-loop_NTPase"/>
</dbReference>
<feature type="transmembrane region" description="Helical" evidence="1">
    <location>
        <begin position="85"/>
        <end position="105"/>
    </location>
</feature>
<dbReference type="EMBL" id="CAJNOH010000090">
    <property type="protein sequence ID" value="CAF0858421.1"/>
    <property type="molecule type" value="Genomic_DNA"/>
</dbReference>
<gene>
    <name evidence="4" type="ORF">JXQ802_LOCUS9326</name>
    <name evidence="3" type="ORF">PYM288_LOCUS7429</name>
</gene>
<dbReference type="Gene3D" id="3.40.50.300">
    <property type="entry name" value="P-loop containing nucleotide triphosphate hydrolases"/>
    <property type="match status" value="1"/>
</dbReference>
<keyword evidence="1" id="KW-1133">Transmembrane helix</keyword>
<sequence>MYLRYVSLNLKSIVFPRLQIVNKFISRTLSNQSKTKIDLSQLIKSANEDNNDEIDMNETKAEQKAPEKIESNRLSFVEKFLKNVFSYQINSIAILIVAGIGYVMYEQVKNDYEIKSTFRHGSCPNFKFKEEQLLERKSLLNSLITILTPVADKLVSSYYIVLGEHGVGKSTLIRQAAREVGRGVIYVYVPSNVEKFGTAFARAINFDFKEHIRLSTWIESTMFGAPPDDGKEESWERVLIIFEKYAIDFKKKYGCVPVLIFDNCDMLAEKNPEMLEILQDTAKTAIDDSSWITVFIMSVGVPFEQMEGRSSITRASSSLEISDLSEEESMTYLIEKRNLSQEMAKDLYNLFGGRIKSLQSAASKLESGVSFRTIRKSILQDIARRIEKIRCRVTIQEQTFLFNVLCILSSQPEITIDELIEIEKDVTVRQKILNELRDETILIRSVSAGSYIYHSQSIRVCVEEYYKDKC</sequence>
<name>A0A813WTH6_9BILA</name>
<dbReference type="EMBL" id="CAJNOL010000170">
    <property type="protein sequence ID" value="CAF0904667.1"/>
    <property type="molecule type" value="Genomic_DNA"/>
</dbReference>
<dbReference type="Proteomes" id="UP000663854">
    <property type="component" value="Unassembled WGS sequence"/>
</dbReference>
<organism evidence="3 5">
    <name type="scientific">Rotaria sordida</name>
    <dbReference type="NCBI Taxonomy" id="392033"/>
    <lineage>
        <taxon>Eukaryota</taxon>
        <taxon>Metazoa</taxon>
        <taxon>Spiralia</taxon>
        <taxon>Gnathifera</taxon>
        <taxon>Rotifera</taxon>
        <taxon>Eurotatoria</taxon>
        <taxon>Bdelloidea</taxon>
        <taxon>Philodinida</taxon>
        <taxon>Philodinidae</taxon>
        <taxon>Rotaria</taxon>
    </lineage>
</organism>
<comment type="caution">
    <text evidence="3">The sequence shown here is derived from an EMBL/GenBank/DDBJ whole genome shotgun (WGS) entry which is preliminary data.</text>
</comment>
<dbReference type="AlphaFoldDB" id="A0A813WTH6"/>
<keyword evidence="1" id="KW-0812">Transmembrane</keyword>
<feature type="domain" description="Orc1-like AAA ATPase" evidence="2">
    <location>
        <begin position="133"/>
        <end position="282"/>
    </location>
</feature>
<dbReference type="PANTHER" id="PTHR36168:SF1">
    <property type="entry name" value="ORC1-LIKE AAA ATPASE DOMAIN-CONTAINING PROTEIN"/>
    <property type="match status" value="1"/>
</dbReference>
<evidence type="ECO:0000313" key="6">
    <source>
        <dbReference type="Proteomes" id="UP000663870"/>
    </source>
</evidence>
<dbReference type="PANTHER" id="PTHR36168">
    <property type="entry name" value="CHROMOSOME 1, WHOLE GENOME SHOTGUN SEQUENCE"/>
    <property type="match status" value="1"/>
</dbReference>
<dbReference type="SUPFAM" id="SSF52540">
    <property type="entry name" value="P-loop containing nucleoside triphosphate hydrolases"/>
    <property type="match status" value="1"/>
</dbReference>
<protein>
    <recommendedName>
        <fullName evidence="2">Orc1-like AAA ATPase domain-containing protein</fullName>
    </recommendedName>
</protein>
<evidence type="ECO:0000313" key="4">
    <source>
        <dbReference type="EMBL" id="CAF0904667.1"/>
    </source>
</evidence>
<evidence type="ECO:0000313" key="5">
    <source>
        <dbReference type="Proteomes" id="UP000663854"/>
    </source>
</evidence>
<dbReference type="Proteomes" id="UP000663870">
    <property type="component" value="Unassembled WGS sequence"/>
</dbReference>
<accession>A0A813WTH6</accession>
<dbReference type="InterPro" id="IPR041664">
    <property type="entry name" value="AAA_16"/>
</dbReference>
<evidence type="ECO:0000313" key="3">
    <source>
        <dbReference type="EMBL" id="CAF0858421.1"/>
    </source>
</evidence>
<evidence type="ECO:0000259" key="2">
    <source>
        <dbReference type="Pfam" id="PF13191"/>
    </source>
</evidence>
<dbReference type="Pfam" id="PF13191">
    <property type="entry name" value="AAA_16"/>
    <property type="match status" value="1"/>
</dbReference>
<evidence type="ECO:0000256" key="1">
    <source>
        <dbReference type="SAM" id="Phobius"/>
    </source>
</evidence>
<keyword evidence="6" id="KW-1185">Reference proteome</keyword>
<proteinExistence type="predicted"/>